<dbReference type="PANTHER" id="PTHR48106:SF13">
    <property type="entry name" value="QUINONE OXIDOREDUCTASE-RELATED"/>
    <property type="match status" value="1"/>
</dbReference>
<dbReference type="GO" id="GO:0003960">
    <property type="term" value="F:quinone reductase (NADPH) activity"/>
    <property type="evidence" value="ECO:0007669"/>
    <property type="project" value="InterPro"/>
</dbReference>
<dbReference type="Gene3D" id="3.90.180.10">
    <property type="entry name" value="Medium-chain alcohol dehydrogenases, catalytic domain"/>
    <property type="match status" value="1"/>
</dbReference>
<reference evidence="4 5" key="1">
    <citation type="submission" date="2020-04" db="EMBL/GenBank/DDBJ databases">
        <title>Description of novel Gluconacetobacter.</title>
        <authorList>
            <person name="Sombolestani A."/>
        </authorList>
    </citation>
    <scope>NUCLEOTIDE SEQUENCE [LARGE SCALE GENOMIC DNA]</scope>
    <source>
        <strain evidence="4 5">LMG 27724</strain>
    </source>
</reference>
<dbReference type="SUPFAM" id="SSF51735">
    <property type="entry name" value="NAD(P)-binding Rossmann-fold domains"/>
    <property type="match status" value="1"/>
</dbReference>
<dbReference type="InterPro" id="IPR011032">
    <property type="entry name" value="GroES-like_sf"/>
</dbReference>
<accession>A0A7W4J383</accession>
<evidence type="ECO:0000313" key="5">
    <source>
        <dbReference type="Proteomes" id="UP000577891"/>
    </source>
</evidence>
<organism evidence="4 5">
    <name type="scientific">Gluconacetobacter asukensis</name>
    <dbReference type="NCBI Taxonomy" id="1017181"/>
    <lineage>
        <taxon>Bacteria</taxon>
        <taxon>Pseudomonadati</taxon>
        <taxon>Pseudomonadota</taxon>
        <taxon>Alphaproteobacteria</taxon>
        <taxon>Acetobacterales</taxon>
        <taxon>Acetobacteraceae</taxon>
        <taxon>Gluconacetobacter</taxon>
    </lineage>
</organism>
<proteinExistence type="predicted"/>
<dbReference type="RefSeq" id="WP_182980196.1">
    <property type="nucleotide sequence ID" value="NZ_BAABGB010000054.1"/>
</dbReference>
<evidence type="ECO:0000313" key="4">
    <source>
        <dbReference type="EMBL" id="MBB2173702.1"/>
    </source>
</evidence>
<sequence>MRAIRVHEFGGPDALILEDVSPPEPGEGQSLVRLYYAGLNYTEIYQRSGVTKVQLPFIPGSEGFGAIERSARFSVGTRVAWAGYPGAYAELAVVPDHRLVAVPDDISDDVAAALLLQGITAHYLIEDSYCARAGDVALVHAAAGGVGLLLTQLLAAKGVAVIGTVSSDAKAALARDAGARQIVRYDHEDVAAAVRGVYPDGVDVVYDSVGQATWAASLASLRRRGTIVLYGHASGKVAPVDPMLLARHGSLTLTRPLIGDFIPTANDLQERVDRLFGWVRNGSLRPLITHKYSLADAAQAHRDLEARRTSGKTLLRIAN</sequence>
<dbReference type="Proteomes" id="UP000577891">
    <property type="component" value="Unassembled WGS sequence"/>
</dbReference>
<keyword evidence="2" id="KW-0560">Oxidoreductase</keyword>
<dbReference type="InterPro" id="IPR020843">
    <property type="entry name" value="ER"/>
</dbReference>
<dbReference type="Pfam" id="PF00107">
    <property type="entry name" value="ADH_zinc_N"/>
    <property type="match status" value="1"/>
</dbReference>
<keyword evidence="1" id="KW-0521">NADP</keyword>
<dbReference type="AlphaFoldDB" id="A0A7W4J383"/>
<dbReference type="InterPro" id="IPR047618">
    <property type="entry name" value="QOR-like"/>
</dbReference>
<comment type="caution">
    <text evidence="4">The sequence shown here is derived from an EMBL/GenBank/DDBJ whole genome shotgun (WGS) entry which is preliminary data.</text>
</comment>
<dbReference type="InterPro" id="IPR013149">
    <property type="entry name" value="ADH-like_C"/>
</dbReference>
<dbReference type="Gene3D" id="3.40.50.720">
    <property type="entry name" value="NAD(P)-binding Rossmann-like Domain"/>
    <property type="match status" value="1"/>
</dbReference>
<dbReference type="InterPro" id="IPR013154">
    <property type="entry name" value="ADH-like_N"/>
</dbReference>
<dbReference type="SMART" id="SM00829">
    <property type="entry name" value="PKS_ER"/>
    <property type="match status" value="1"/>
</dbReference>
<dbReference type="GO" id="GO:0035925">
    <property type="term" value="F:mRNA 3'-UTR AU-rich region binding"/>
    <property type="evidence" value="ECO:0007669"/>
    <property type="project" value="TreeGrafter"/>
</dbReference>
<feature type="domain" description="Enoyl reductase (ER)" evidence="3">
    <location>
        <begin position="10"/>
        <end position="315"/>
    </location>
</feature>
<gene>
    <name evidence="4" type="ORF">HLH35_16535</name>
</gene>
<evidence type="ECO:0000256" key="1">
    <source>
        <dbReference type="ARBA" id="ARBA00022857"/>
    </source>
</evidence>
<evidence type="ECO:0000259" key="3">
    <source>
        <dbReference type="SMART" id="SM00829"/>
    </source>
</evidence>
<name>A0A7W4J383_9PROT</name>
<dbReference type="Pfam" id="PF08240">
    <property type="entry name" value="ADH_N"/>
    <property type="match status" value="1"/>
</dbReference>
<keyword evidence="5" id="KW-1185">Reference proteome</keyword>
<dbReference type="PANTHER" id="PTHR48106">
    <property type="entry name" value="QUINONE OXIDOREDUCTASE PIG3-RELATED"/>
    <property type="match status" value="1"/>
</dbReference>
<protein>
    <submittedName>
        <fullName evidence="4">Quinone oxidoreductase</fullName>
    </submittedName>
</protein>
<dbReference type="GO" id="GO:0070402">
    <property type="term" value="F:NADPH binding"/>
    <property type="evidence" value="ECO:0007669"/>
    <property type="project" value="TreeGrafter"/>
</dbReference>
<dbReference type="InterPro" id="IPR036291">
    <property type="entry name" value="NAD(P)-bd_dom_sf"/>
</dbReference>
<evidence type="ECO:0000256" key="2">
    <source>
        <dbReference type="ARBA" id="ARBA00023002"/>
    </source>
</evidence>
<dbReference type="GO" id="GO:0005829">
    <property type="term" value="C:cytosol"/>
    <property type="evidence" value="ECO:0007669"/>
    <property type="project" value="TreeGrafter"/>
</dbReference>
<dbReference type="SUPFAM" id="SSF50129">
    <property type="entry name" value="GroES-like"/>
    <property type="match status" value="1"/>
</dbReference>
<dbReference type="EMBL" id="JABEQE010000019">
    <property type="protein sequence ID" value="MBB2173702.1"/>
    <property type="molecule type" value="Genomic_DNA"/>
</dbReference>
<dbReference type="CDD" id="cd05286">
    <property type="entry name" value="QOR2"/>
    <property type="match status" value="1"/>
</dbReference>